<comment type="catalytic activity">
    <reaction evidence="7">
        <text>L-methionyl-[protein] + [thioredoxin]-disulfide + H2O = L-methionyl-(R)-S-oxide-[protein] + [thioredoxin]-dithiol</text>
        <dbReference type="Rhea" id="RHEA:24164"/>
        <dbReference type="Rhea" id="RHEA-COMP:10698"/>
        <dbReference type="Rhea" id="RHEA-COMP:10700"/>
        <dbReference type="Rhea" id="RHEA-COMP:12313"/>
        <dbReference type="Rhea" id="RHEA-COMP:12314"/>
        <dbReference type="ChEBI" id="CHEBI:15377"/>
        <dbReference type="ChEBI" id="CHEBI:16044"/>
        <dbReference type="ChEBI" id="CHEBI:29950"/>
        <dbReference type="ChEBI" id="CHEBI:45764"/>
        <dbReference type="ChEBI" id="CHEBI:50058"/>
        <dbReference type="EC" id="1.8.4.12"/>
    </reaction>
</comment>
<keyword evidence="6 9" id="KW-0560">Oxidoreductase</keyword>
<dbReference type="GO" id="GO:0005737">
    <property type="term" value="C:cytoplasm"/>
    <property type="evidence" value="ECO:0007669"/>
    <property type="project" value="TreeGrafter"/>
</dbReference>
<dbReference type="InterPro" id="IPR002579">
    <property type="entry name" value="Met_Sox_Rdtase_MsrB_dom"/>
</dbReference>
<feature type="domain" description="MsrB" evidence="8">
    <location>
        <begin position="87"/>
        <end position="208"/>
    </location>
</feature>
<evidence type="ECO:0000313" key="9">
    <source>
        <dbReference type="EMBL" id="QKE92155.1"/>
    </source>
</evidence>
<dbReference type="GO" id="GO:0006979">
    <property type="term" value="P:response to oxidative stress"/>
    <property type="evidence" value="ECO:0007669"/>
    <property type="project" value="InterPro"/>
</dbReference>
<organism evidence="9 10">
    <name type="scientific">Lichenicola cladoniae</name>
    <dbReference type="NCBI Taxonomy" id="1484109"/>
    <lineage>
        <taxon>Bacteria</taxon>
        <taxon>Pseudomonadati</taxon>
        <taxon>Pseudomonadota</taxon>
        <taxon>Alphaproteobacteria</taxon>
        <taxon>Acetobacterales</taxon>
        <taxon>Acetobacteraceae</taxon>
        <taxon>Lichenicola</taxon>
    </lineage>
</organism>
<evidence type="ECO:0000313" key="10">
    <source>
        <dbReference type="Proteomes" id="UP000500767"/>
    </source>
</evidence>
<name>A0A6M8HVG6_9PROT</name>
<reference evidence="9 10" key="1">
    <citation type="journal article" date="2014" name="World J. Microbiol. Biotechnol.">
        <title>Biodiversity and physiological characteristics of Antarctic and Arctic lichens-associated bacteria.</title>
        <authorList>
            <person name="Lee Y.M."/>
            <person name="Kim E.H."/>
            <person name="Lee H.K."/>
            <person name="Hong S.G."/>
        </authorList>
    </citation>
    <scope>NUCLEOTIDE SEQUENCE [LARGE SCALE GENOMIC DNA]</scope>
    <source>
        <strain evidence="9 10">PAMC 26569</strain>
    </source>
</reference>
<comment type="similarity">
    <text evidence="2">Belongs to the MsrB Met sulfoxide reductase family.</text>
</comment>
<dbReference type="EC" id="1.8.4.12" evidence="3"/>
<evidence type="ECO:0000256" key="7">
    <source>
        <dbReference type="ARBA" id="ARBA00048488"/>
    </source>
</evidence>
<comment type="cofactor">
    <cofactor evidence="1">
        <name>Zn(2+)</name>
        <dbReference type="ChEBI" id="CHEBI:29105"/>
    </cofactor>
</comment>
<dbReference type="AlphaFoldDB" id="A0A6M8HVG6"/>
<keyword evidence="4" id="KW-0479">Metal-binding</keyword>
<dbReference type="FunFam" id="2.170.150.20:FF:000001">
    <property type="entry name" value="Peptide methionine sulfoxide reductase MsrB"/>
    <property type="match status" value="1"/>
</dbReference>
<dbReference type="Pfam" id="PF01641">
    <property type="entry name" value="SelR"/>
    <property type="match status" value="1"/>
</dbReference>
<evidence type="ECO:0000256" key="1">
    <source>
        <dbReference type="ARBA" id="ARBA00001947"/>
    </source>
</evidence>
<evidence type="ECO:0000256" key="2">
    <source>
        <dbReference type="ARBA" id="ARBA00007174"/>
    </source>
</evidence>
<gene>
    <name evidence="9" type="primary">msrB</name>
    <name evidence="9" type="ORF">HN018_20840</name>
</gene>
<dbReference type="KEGG" id="lck:HN018_20840"/>
<dbReference type="InterPro" id="IPR028427">
    <property type="entry name" value="Met_Sox_Rdtase_MsrB"/>
</dbReference>
<dbReference type="PROSITE" id="PS51790">
    <property type="entry name" value="MSRB"/>
    <property type="match status" value="1"/>
</dbReference>
<evidence type="ECO:0000256" key="6">
    <source>
        <dbReference type="ARBA" id="ARBA00023002"/>
    </source>
</evidence>
<dbReference type="Proteomes" id="UP000500767">
    <property type="component" value="Chromosome"/>
</dbReference>
<proteinExistence type="inferred from homology"/>
<dbReference type="GO" id="GO:0030091">
    <property type="term" value="P:protein repair"/>
    <property type="evidence" value="ECO:0007669"/>
    <property type="project" value="InterPro"/>
</dbReference>
<dbReference type="NCBIfam" id="TIGR00357">
    <property type="entry name" value="peptide-methionine (R)-S-oxide reductase MsrB"/>
    <property type="match status" value="1"/>
</dbReference>
<dbReference type="Gene3D" id="2.170.150.20">
    <property type="entry name" value="Peptide methionine sulfoxide reductase"/>
    <property type="match status" value="1"/>
</dbReference>
<dbReference type="GO" id="GO:0033743">
    <property type="term" value="F:peptide-methionine (R)-S-oxide reductase activity"/>
    <property type="evidence" value="ECO:0007669"/>
    <property type="project" value="UniProtKB-EC"/>
</dbReference>
<sequence>MQPSLQHYHAILHSRAAVFSPFDTQYPELSARGQSIVASTGTRRQLLQTASVLAIGAVAWKLATFRALAAGQVAMPSAASFPVRHTDAEWHRMLSPAQFDVLREEGTEAPFSSPLNHFYSKGTYDCLGCNNPAYASETKFDSGTGWPSFWKPLPNAVIERQDGSMGMQRTEVHCARCASHLGHVFDDGPAPTGLRYCMNGVALSFKPAPGVKPPQGA</sequence>
<protein>
    <recommendedName>
        <fullName evidence="3">peptide-methionine (R)-S-oxide reductase</fullName>
        <ecNumber evidence="3">1.8.4.12</ecNumber>
    </recommendedName>
</protein>
<dbReference type="InterPro" id="IPR011057">
    <property type="entry name" value="Mss4-like_sf"/>
</dbReference>
<dbReference type="PANTHER" id="PTHR10173:SF57">
    <property type="entry name" value="PEPTIDE-METHIONINE (R)-S-OXIDE REDUCTASE"/>
    <property type="match status" value="1"/>
</dbReference>
<dbReference type="PANTHER" id="PTHR10173">
    <property type="entry name" value="METHIONINE SULFOXIDE REDUCTASE"/>
    <property type="match status" value="1"/>
</dbReference>
<dbReference type="SUPFAM" id="SSF51316">
    <property type="entry name" value="Mss4-like"/>
    <property type="match status" value="1"/>
</dbReference>
<evidence type="ECO:0000256" key="3">
    <source>
        <dbReference type="ARBA" id="ARBA00012499"/>
    </source>
</evidence>
<evidence type="ECO:0000256" key="5">
    <source>
        <dbReference type="ARBA" id="ARBA00022833"/>
    </source>
</evidence>
<keyword evidence="10" id="KW-1185">Reference proteome</keyword>
<dbReference type="GO" id="GO:0046872">
    <property type="term" value="F:metal ion binding"/>
    <property type="evidence" value="ECO:0007669"/>
    <property type="project" value="UniProtKB-KW"/>
</dbReference>
<dbReference type="EMBL" id="CP053708">
    <property type="protein sequence ID" value="QKE92155.1"/>
    <property type="molecule type" value="Genomic_DNA"/>
</dbReference>
<evidence type="ECO:0000259" key="8">
    <source>
        <dbReference type="PROSITE" id="PS51790"/>
    </source>
</evidence>
<evidence type="ECO:0000256" key="4">
    <source>
        <dbReference type="ARBA" id="ARBA00022723"/>
    </source>
</evidence>
<keyword evidence="5" id="KW-0862">Zinc</keyword>
<accession>A0A6M8HVG6</accession>